<evidence type="ECO:0000256" key="5">
    <source>
        <dbReference type="ARBA" id="ARBA00022989"/>
    </source>
</evidence>
<comment type="caution">
    <text evidence="8">The sequence shown here is derived from an EMBL/GenBank/DDBJ whole genome shotgun (WGS) entry which is preliminary data.</text>
</comment>
<gene>
    <name evidence="8" type="ORF">GD597_02090</name>
</gene>
<evidence type="ECO:0000256" key="3">
    <source>
        <dbReference type="ARBA" id="ARBA00022679"/>
    </source>
</evidence>
<protein>
    <submittedName>
        <fullName evidence="8">Glycosyltransferase</fullName>
    </submittedName>
</protein>
<reference evidence="8" key="1">
    <citation type="submission" date="2019-10" db="EMBL/GenBank/DDBJ databases">
        <title>Draft genome sequence of Panacibacter sp. KCS-6.</title>
        <authorList>
            <person name="Yim K.J."/>
        </authorList>
    </citation>
    <scope>NUCLEOTIDE SEQUENCE</scope>
    <source>
        <strain evidence="8">KCS-6</strain>
    </source>
</reference>
<evidence type="ECO:0000256" key="1">
    <source>
        <dbReference type="ARBA" id="ARBA00004141"/>
    </source>
</evidence>
<evidence type="ECO:0000313" key="8">
    <source>
        <dbReference type="EMBL" id="NNV54232.1"/>
    </source>
</evidence>
<name>A0A8J8FCM7_9BACT</name>
<keyword evidence="3" id="KW-0808">Transferase</keyword>
<feature type="transmembrane region" description="Helical" evidence="7">
    <location>
        <begin position="303"/>
        <end position="323"/>
    </location>
</feature>
<dbReference type="SUPFAM" id="SSF53448">
    <property type="entry name" value="Nucleotide-diphospho-sugar transferases"/>
    <property type="match status" value="1"/>
</dbReference>
<evidence type="ECO:0000313" key="9">
    <source>
        <dbReference type="Proteomes" id="UP000598971"/>
    </source>
</evidence>
<evidence type="ECO:0000256" key="4">
    <source>
        <dbReference type="ARBA" id="ARBA00022692"/>
    </source>
</evidence>
<feature type="transmembrane region" description="Helical" evidence="7">
    <location>
        <begin position="329"/>
        <end position="351"/>
    </location>
</feature>
<accession>A0A8J8FCM7</accession>
<keyword evidence="9" id="KW-1185">Reference proteome</keyword>
<sequence length="393" mass="44602">MNILTSILSIVIYIVTAYITIQVIYLLFFSLAGKLAKKRVFPAAQKIRTIRIFVPGYKEDAVIITTAREAVTQNYPTDKFEVVIIADSFSAATLATLRALPIKVVEVSFEKSTKGKAIQKAIEATQENPVDIVVILDADNRMSQGFLHAVNNAFEAGYRVVQGHRTAKNFQTPFALLDACTEEINNHIFRRGHVAVGLPSALIGSGMAFEWPLFLQLLENMGETAGEDKEMEFRLMRQKIDIAFLDQSFVYDEKVAKSEVFSKQRSRWLAMQVEFLEKYFAEGWVQLFKGNIAFFNKVFQTYVLPRVMLVLLLLIWLVVTWLLAPSLLVFTIILFVALAWALLMGIPAAWYNRNLVNAFLQIPSALFSMFKAMLHIGQARKQFIHTPHEEVEH</sequence>
<proteinExistence type="predicted"/>
<comment type="subcellular location">
    <subcellularLocation>
        <location evidence="1">Membrane</location>
        <topology evidence="1">Multi-pass membrane protein</topology>
    </subcellularLocation>
</comment>
<evidence type="ECO:0000256" key="2">
    <source>
        <dbReference type="ARBA" id="ARBA00022676"/>
    </source>
</evidence>
<dbReference type="RefSeq" id="WP_171606162.1">
    <property type="nucleotide sequence ID" value="NZ_WHPF01000002.1"/>
</dbReference>
<organism evidence="8 9">
    <name type="scientific">Limnovirga soli</name>
    <dbReference type="NCBI Taxonomy" id="2656915"/>
    <lineage>
        <taxon>Bacteria</taxon>
        <taxon>Pseudomonadati</taxon>
        <taxon>Bacteroidota</taxon>
        <taxon>Chitinophagia</taxon>
        <taxon>Chitinophagales</taxon>
        <taxon>Chitinophagaceae</taxon>
        <taxon>Limnovirga</taxon>
    </lineage>
</organism>
<keyword evidence="4 7" id="KW-0812">Transmembrane</keyword>
<keyword evidence="2" id="KW-0328">Glycosyltransferase</keyword>
<keyword evidence="5 7" id="KW-1133">Transmembrane helix</keyword>
<dbReference type="Gene3D" id="3.90.550.10">
    <property type="entry name" value="Spore Coat Polysaccharide Biosynthesis Protein SpsA, Chain A"/>
    <property type="match status" value="1"/>
</dbReference>
<keyword evidence="6 7" id="KW-0472">Membrane</keyword>
<dbReference type="PANTHER" id="PTHR43867">
    <property type="entry name" value="CELLULOSE SYNTHASE CATALYTIC SUBUNIT A [UDP-FORMING]"/>
    <property type="match status" value="1"/>
</dbReference>
<dbReference type="InterPro" id="IPR029044">
    <property type="entry name" value="Nucleotide-diphossugar_trans"/>
</dbReference>
<dbReference type="AlphaFoldDB" id="A0A8J8FCM7"/>
<dbReference type="EMBL" id="WHPF01000002">
    <property type="protein sequence ID" value="NNV54232.1"/>
    <property type="molecule type" value="Genomic_DNA"/>
</dbReference>
<feature type="transmembrane region" description="Helical" evidence="7">
    <location>
        <begin position="6"/>
        <end position="29"/>
    </location>
</feature>
<dbReference type="Proteomes" id="UP000598971">
    <property type="component" value="Unassembled WGS sequence"/>
</dbReference>
<evidence type="ECO:0000256" key="7">
    <source>
        <dbReference type="SAM" id="Phobius"/>
    </source>
</evidence>
<dbReference type="Pfam" id="PF13641">
    <property type="entry name" value="Glyco_tranf_2_3"/>
    <property type="match status" value="1"/>
</dbReference>
<evidence type="ECO:0000256" key="6">
    <source>
        <dbReference type="ARBA" id="ARBA00023136"/>
    </source>
</evidence>
<dbReference type="GO" id="GO:0016757">
    <property type="term" value="F:glycosyltransferase activity"/>
    <property type="evidence" value="ECO:0007669"/>
    <property type="project" value="UniProtKB-KW"/>
</dbReference>
<dbReference type="InterPro" id="IPR050321">
    <property type="entry name" value="Glycosyltr_2/OpgH_subfam"/>
</dbReference>
<dbReference type="PANTHER" id="PTHR43867:SF2">
    <property type="entry name" value="CELLULOSE SYNTHASE CATALYTIC SUBUNIT A [UDP-FORMING]"/>
    <property type="match status" value="1"/>
</dbReference>
<dbReference type="GO" id="GO:0016020">
    <property type="term" value="C:membrane"/>
    <property type="evidence" value="ECO:0007669"/>
    <property type="project" value="UniProtKB-SubCell"/>
</dbReference>